<organism evidence="1 2">
    <name type="scientific">Paraeggerthella hongkongensis</name>
    <dbReference type="NCBI Taxonomy" id="230658"/>
    <lineage>
        <taxon>Bacteria</taxon>
        <taxon>Bacillati</taxon>
        <taxon>Actinomycetota</taxon>
        <taxon>Coriobacteriia</taxon>
        <taxon>Eggerthellales</taxon>
        <taxon>Eggerthellaceae</taxon>
        <taxon>Paraeggerthella</taxon>
    </lineage>
</organism>
<name>A0A3N0BCD9_9ACTN</name>
<gene>
    <name evidence="1" type="ORF">DMP08_06105</name>
</gene>
<sequence length="114" mass="11478">MKLNTKPLNESTIADLACDALGLLSAVGAALVFEVGDDVRPAGAVDAIGKAVTATTDIALALCGLPKAPNGELGSCDPDAWKRLGNASVKAGREPFGRADVAIMSALWEGGDGN</sequence>
<dbReference type="RefSeq" id="WP_123192064.1">
    <property type="nucleotide sequence ID" value="NZ_QICD01000009.1"/>
</dbReference>
<dbReference type="Proteomes" id="UP000278632">
    <property type="component" value="Unassembled WGS sequence"/>
</dbReference>
<dbReference type="EMBL" id="QICD01000009">
    <property type="protein sequence ID" value="RNL44762.1"/>
    <property type="molecule type" value="Genomic_DNA"/>
</dbReference>
<evidence type="ECO:0000313" key="1">
    <source>
        <dbReference type="EMBL" id="RNL44762.1"/>
    </source>
</evidence>
<accession>A0A3N0BCD9</accession>
<dbReference type="AlphaFoldDB" id="A0A3N0BCD9"/>
<protein>
    <submittedName>
        <fullName evidence="1">Uncharacterized protein</fullName>
    </submittedName>
</protein>
<comment type="caution">
    <text evidence="1">The sequence shown here is derived from an EMBL/GenBank/DDBJ whole genome shotgun (WGS) entry which is preliminary data.</text>
</comment>
<evidence type="ECO:0000313" key="2">
    <source>
        <dbReference type="Proteomes" id="UP000278632"/>
    </source>
</evidence>
<keyword evidence="2" id="KW-1185">Reference proteome</keyword>
<reference evidence="2" key="1">
    <citation type="submission" date="2018-05" db="EMBL/GenBank/DDBJ databases">
        <title>Genome Sequencing of selected type strains of the family Eggerthellaceae.</title>
        <authorList>
            <person name="Danylec N."/>
            <person name="Stoll D.A."/>
            <person name="Doetsch A."/>
            <person name="Huch M."/>
        </authorList>
    </citation>
    <scope>NUCLEOTIDE SEQUENCE [LARGE SCALE GENOMIC DNA]</scope>
    <source>
        <strain evidence="2">DSM 16106</strain>
    </source>
</reference>
<proteinExistence type="predicted"/>